<feature type="domain" description="Outer membrane protein beta-barrel" evidence="2">
    <location>
        <begin position="434"/>
        <end position="738"/>
    </location>
</feature>
<dbReference type="STRING" id="652787.SAMN05216490_2670"/>
<gene>
    <name evidence="3" type="ORF">SAMN05216490_2670</name>
</gene>
<dbReference type="OrthoDB" id="1086219at2"/>
<sequence>MKLKYYLAILILLITVQSYGQTGRVIKGTVIDSTKQTIPGATVKLLAGADSLVTGTDANGAFIFPSVKASQISLVISSIGYDPIRRRIMLDNAITPVILRPIILKNSSTTLSTVNIISVNPVKIKEDTIEFNAAAYKVRDGAMVEDVIKKLPGADVDNNGNVTFQGKTVSKVRVNGKDFFGGDIKTATQNLPADAVSNVQMINDYGDQANLTGIKSGEPETVLNINIKPSRNNGYFGQLSAGDGRDAIPQIDGTTDQNRFVGQANLFSFSGDRQIAVLGNLNNTNTSLFNFGPPGSQKPADGITTARSIGFNYRDSWSKKLTVYGSYSFASNSVNLTSSTLQNNISVADPSTNTLKSTEQDTKINHRFTFNMEYKPDTINYFKISPSFSYAGVNTSVTGSNLLANDTATLSNYNYKTLSNSSAPNYGINVLYNHRFNSHGRDFSVNFGVGRSTSRAYDNPVYTYINTAASAPLDQFINTNSHTDTVGASFSYIEPLTKRSYFQANYIYHRAYSVADKVTDTLATDGSVNNYPLLSNNYNFTLTTNRFGINYRFIEKKYNYVIGVVAQPTSLDGYSPTTGLSTSKTSFNFTPDAHFVYNFSRSQTLSANYTGTTNSPTFSELQPVTDFSNASYPITGNPDLKPEFNNTFSLRYNKFDFASGNVFFSNLSFIQTDNKIVANTITYPANYTPNTKLSNTIATQYLNANGYYSASGFYVFAKPFDNRRYNLFFIGNISYNNNISYISNVDATTFDMATEKNIAKTLVYTQGLRFRVDITDVIDAEPNTSYTINSSQNSLNQPGINDNFRTWNLGVTGKNYVWKDWTLSYDYTKTFYYNYKGSTNPNILNTYIERRFLKSKLATFRLSAFDLFNQNTGYSSTQNGNYVTQTNVNRLGRYYMLTFTLRLQKNAGKGQGDHGPGDHGPGGPGGGGPPPGGGGPGGGPSMD</sequence>
<feature type="region of interest" description="Disordered" evidence="1">
    <location>
        <begin position="906"/>
        <end position="943"/>
    </location>
</feature>
<accession>A0A1H1Y9U0</accession>
<dbReference type="SUPFAM" id="SSF56935">
    <property type="entry name" value="Porins"/>
    <property type="match status" value="1"/>
</dbReference>
<dbReference type="Gene3D" id="2.60.40.1120">
    <property type="entry name" value="Carboxypeptidase-like, regulatory domain"/>
    <property type="match status" value="1"/>
</dbReference>
<evidence type="ECO:0000313" key="4">
    <source>
        <dbReference type="Proteomes" id="UP000199679"/>
    </source>
</evidence>
<evidence type="ECO:0000313" key="3">
    <source>
        <dbReference type="EMBL" id="SDT18161.1"/>
    </source>
</evidence>
<evidence type="ECO:0000259" key="2">
    <source>
        <dbReference type="Pfam" id="PF14905"/>
    </source>
</evidence>
<organism evidence="3 4">
    <name type="scientific">Mucilaginibacter mallensis</name>
    <dbReference type="NCBI Taxonomy" id="652787"/>
    <lineage>
        <taxon>Bacteria</taxon>
        <taxon>Pseudomonadati</taxon>
        <taxon>Bacteroidota</taxon>
        <taxon>Sphingobacteriia</taxon>
        <taxon>Sphingobacteriales</taxon>
        <taxon>Sphingobacteriaceae</taxon>
        <taxon>Mucilaginibacter</taxon>
    </lineage>
</organism>
<dbReference type="SUPFAM" id="SSF49464">
    <property type="entry name" value="Carboxypeptidase regulatory domain-like"/>
    <property type="match status" value="1"/>
</dbReference>
<feature type="compositionally biased region" description="Gly residues" evidence="1">
    <location>
        <begin position="934"/>
        <end position="943"/>
    </location>
</feature>
<proteinExistence type="predicted"/>
<dbReference type="Proteomes" id="UP000199679">
    <property type="component" value="Chromosome I"/>
</dbReference>
<dbReference type="InterPro" id="IPR008969">
    <property type="entry name" value="CarboxyPept-like_regulatory"/>
</dbReference>
<protein>
    <submittedName>
        <fullName evidence="3">CarboxypepD_reg-like domain-containing protein</fullName>
    </submittedName>
</protein>
<keyword evidence="4" id="KW-1185">Reference proteome</keyword>
<dbReference type="Pfam" id="PF14905">
    <property type="entry name" value="OMP_b-brl_3"/>
    <property type="match status" value="1"/>
</dbReference>
<dbReference type="RefSeq" id="WP_091373476.1">
    <property type="nucleotide sequence ID" value="NZ_LT629740.1"/>
</dbReference>
<dbReference type="AlphaFoldDB" id="A0A1H1Y9U0"/>
<dbReference type="EMBL" id="LT629740">
    <property type="protein sequence ID" value="SDT18161.1"/>
    <property type="molecule type" value="Genomic_DNA"/>
</dbReference>
<dbReference type="Pfam" id="PF13620">
    <property type="entry name" value="CarboxypepD_reg"/>
    <property type="match status" value="1"/>
</dbReference>
<dbReference type="InterPro" id="IPR041700">
    <property type="entry name" value="OMP_b-brl_3"/>
</dbReference>
<reference evidence="3 4" key="1">
    <citation type="submission" date="2016-10" db="EMBL/GenBank/DDBJ databases">
        <authorList>
            <person name="de Groot N.N."/>
        </authorList>
    </citation>
    <scope>NUCLEOTIDE SEQUENCE [LARGE SCALE GENOMIC DNA]</scope>
    <source>
        <strain evidence="3 4">MP1X4</strain>
    </source>
</reference>
<evidence type="ECO:0000256" key="1">
    <source>
        <dbReference type="SAM" id="MobiDB-lite"/>
    </source>
</evidence>
<name>A0A1H1Y9U0_MUCMA</name>